<comment type="caution">
    <text evidence="8">The sequence shown here is derived from an EMBL/GenBank/DDBJ whole genome shotgun (WGS) entry which is preliminary data.</text>
</comment>
<dbReference type="PROSITE" id="PS51354">
    <property type="entry name" value="GLUTAREDOXIN_2"/>
    <property type="match status" value="2"/>
</dbReference>
<dbReference type="Pfam" id="PF02798">
    <property type="entry name" value="GST_N"/>
    <property type="match status" value="2"/>
</dbReference>
<name>A0AAV6WZ96_9LAMI</name>
<keyword evidence="9" id="KW-1185">Reference proteome</keyword>
<gene>
    <name evidence="8" type="ORF">BUALT_Bualt11G0123800</name>
</gene>
<dbReference type="GO" id="GO:0005737">
    <property type="term" value="C:cytoplasm"/>
    <property type="evidence" value="ECO:0007669"/>
    <property type="project" value="TreeGrafter"/>
</dbReference>
<organism evidence="8 9">
    <name type="scientific">Buddleja alternifolia</name>
    <dbReference type="NCBI Taxonomy" id="168488"/>
    <lineage>
        <taxon>Eukaryota</taxon>
        <taxon>Viridiplantae</taxon>
        <taxon>Streptophyta</taxon>
        <taxon>Embryophyta</taxon>
        <taxon>Tracheophyta</taxon>
        <taxon>Spermatophyta</taxon>
        <taxon>Magnoliopsida</taxon>
        <taxon>eudicotyledons</taxon>
        <taxon>Gunneridae</taxon>
        <taxon>Pentapetalae</taxon>
        <taxon>asterids</taxon>
        <taxon>lamiids</taxon>
        <taxon>Lamiales</taxon>
        <taxon>Scrophulariaceae</taxon>
        <taxon>Buddlejeae</taxon>
        <taxon>Buddleja</taxon>
    </lineage>
</organism>
<evidence type="ECO:0000259" key="7">
    <source>
        <dbReference type="PROSITE" id="PS50405"/>
    </source>
</evidence>
<comment type="catalytic activity">
    <reaction evidence="4">
        <text>RX + glutathione = an S-substituted glutathione + a halide anion + H(+)</text>
        <dbReference type="Rhea" id="RHEA:16437"/>
        <dbReference type="ChEBI" id="CHEBI:15378"/>
        <dbReference type="ChEBI" id="CHEBI:16042"/>
        <dbReference type="ChEBI" id="CHEBI:17792"/>
        <dbReference type="ChEBI" id="CHEBI:57925"/>
        <dbReference type="ChEBI" id="CHEBI:90779"/>
        <dbReference type="EC" id="2.5.1.18"/>
    </reaction>
</comment>
<evidence type="ECO:0000256" key="4">
    <source>
        <dbReference type="ARBA" id="ARBA00047960"/>
    </source>
</evidence>
<evidence type="ECO:0000313" key="8">
    <source>
        <dbReference type="EMBL" id="KAG8374360.1"/>
    </source>
</evidence>
<dbReference type="Gene3D" id="1.20.1050.10">
    <property type="match status" value="2"/>
</dbReference>
<sequence length="441" mass="51002">MAEVKLFGASTSPFSRRVEMALKLKGVEYEFIEEDLKNKSPLLLKYNPIHKKVPVLLHNGKPIVESLIIIEYIDETWEGPSILPEDPYERAMARFWAKLLDEKCMPAMWKSYWTTGDEQAKNKKEAMEHLTFLESEIKEKKFFGGDTIGLVDIVANFIVWSKIIVNLVEFEFVTEDKFPNLIKWVDEYSNSTIVKENLPSKEKLAEVFHGSQEVIGMAKVKLFGFWASPFSRRVEMALKLKGVEYEYIEEDLSNKSELLLKYNPVHKKVPVMLHNGKPIVESLIIIEYIDQTWEGPAILPQDPYERAMARFWAKLLDEKCMPAMWKAFWSTGEEREKSKEEAIEHLTFLESELKGKKFFGGDTIGLVDITANFIAHWFGIIAELMGVELITQDKFPNLSKWVDEYANSSFVKENLPSKDKLVAFFKARIQAPDETKYFPKV</sequence>
<dbReference type="InterPro" id="IPR004046">
    <property type="entry name" value="GST_C"/>
</dbReference>
<feature type="domain" description="GST C-terminal" evidence="7">
    <location>
        <begin position="86"/>
        <end position="207"/>
    </location>
</feature>
<dbReference type="CDD" id="cd03058">
    <property type="entry name" value="GST_N_Tau"/>
    <property type="match status" value="2"/>
</dbReference>
<dbReference type="GO" id="GO:0004364">
    <property type="term" value="F:glutathione transferase activity"/>
    <property type="evidence" value="ECO:0007669"/>
    <property type="project" value="UniProtKB-EC"/>
</dbReference>
<feature type="domain" description="GST N-terminal" evidence="6">
    <location>
        <begin position="218"/>
        <end position="297"/>
    </location>
</feature>
<dbReference type="InterPro" id="IPR010987">
    <property type="entry name" value="Glutathione-S-Trfase_C-like"/>
</dbReference>
<evidence type="ECO:0000256" key="3">
    <source>
        <dbReference type="ARBA" id="ARBA00022679"/>
    </source>
</evidence>
<accession>A0AAV6WZ96</accession>
<dbReference type="Gene3D" id="3.40.30.10">
    <property type="entry name" value="Glutaredoxin"/>
    <property type="match status" value="2"/>
</dbReference>
<evidence type="ECO:0000256" key="5">
    <source>
        <dbReference type="ARBA" id="ARBA00071370"/>
    </source>
</evidence>
<dbReference type="GO" id="GO:0006749">
    <property type="term" value="P:glutathione metabolic process"/>
    <property type="evidence" value="ECO:0007669"/>
    <property type="project" value="InterPro"/>
</dbReference>
<dbReference type="PROSITE" id="PS50405">
    <property type="entry name" value="GST_CTER"/>
    <property type="match status" value="2"/>
</dbReference>
<proteinExistence type="inferred from homology"/>
<evidence type="ECO:0000259" key="6">
    <source>
        <dbReference type="PROSITE" id="PS50404"/>
    </source>
</evidence>
<dbReference type="FunFam" id="3.40.30.10:FF:000014">
    <property type="entry name" value="Tau class glutathione S-transferase"/>
    <property type="match status" value="1"/>
</dbReference>
<dbReference type="PANTHER" id="PTHR11260">
    <property type="entry name" value="GLUTATHIONE S-TRANSFERASE, GST, SUPERFAMILY, GST DOMAIN CONTAINING"/>
    <property type="match status" value="1"/>
</dbReference>
<dbReference type="FunFam" id="3.40.30.10:FF:000197">
    <property type="entry name" value="Glutathione S-transferase U10"/>
    <property type="match status" value="1"/>
</dbReference>
<dbReference type="InterPro" id="IPR040079">
    <property type="entry name" value="Glutathione_S-Trfase"/>
</dbReference>
<dbReference type="AlphaFoldDB" id="A0AAV6WZ96"/>
<dbReference type="PROSITE" id="PS50404">
    <property type="entry name" value="GST_NTER"/>
    <property type="match status" value="2"/>
</dbReference>
<protein>
    <recommendedName>
        <fullName evidence="5">Probable glutathione S-transferase</fullName>
        <ecNumber evidence="2">2.5.1.18</ecNumber>
    </recommendedName>
</protein>
<dbReference type="Pfam" id="PF00043">
    <property type="entry name" value="GST_C"/>
    <property type="match status" value="2"/>
</dbReference>
<feature type="domain" description="GST N-terminal" evidence="6">
    <location>
        <begin position="2"/>
        <end position="81"/>
    </location>
</feature>
<dbReference type="EMBL" id="WHWC01000011">
    <property type="protein sequence ID" value="KAG8374360.1"/>
    <property type="molecule type" value="Genomic_DNA"/>
</dbReference>
<dbReference type="InterPro" id="IPR045073">
    <property type="entry name" value="Omega/Tau-like"/>
</dbReference>
<dbReference type="CDD" id="cd03185">
    <property type="entry name" value="GST_C_Tau"/>
    <property type="match status" value="2"/>
</dbReference>
<dbReference type="InterPro" id="IPR004045">
    <property type="entry name" value="Glutathione_S-Trfase_N"/>
</dbReference>
<reference evidence="8" key="1">
    <citation type="submission" date="2019-10" db="EMBL/GenBank/DDBJ databases">
        <authorList>
            <person name="Zhang R."/>
            <person name="Pan Y."/>
            <person name="Wang J."/>
            <person name="Ma R."/>
            <person name="Yu S."/>
        </authorList>
    </citation>
    <scope>NUCLEOTIDE SEQUENCE</scope>
    <source>
        <strain evidence="8">LA-IB0</strain>
        <tissue evidence="8">Leaf</tissue>
    </source>
</reference>
<evidence type="ECO:0000256" key="1">
    <source>
        <dbReference type="ARBA" id="ARBA00009929"/>
    </source>
</evidence>
<dbReference type="FunFam" id="1.20.1050.10:FF:000012">
    <property type="entry name" value="Tau class glutathione S-transferase"/>
    <property type="match status" value="2"/>
</dbReference>
<keyword evidence="3" id="KW-0808">Transferase</keyword>
<dbReference type="SFLD" id="SFLDG00358">
    <property type="entry name" value="Main_(cytGST)"/>
    <property type="match status" value="2"/>
</dbReference>
<feature type="domain" description="GST C-terminal" evidence="7">
    <location>
        <begin position="302"/>
        <end position="424"/>
    </location>
</feature>
<dbReference type="InterPro" id="IPR036282">
    <property type="entry name" value="Glutathione-S-Trfase_C_sf"/>
</dbReference>
<dbReference type="PANTHER" id="PTHR11260:SF676">
    <property type="entry name" value="GLUTATHIONE S-TRANSFERASE U8"/>
    <property type="match status" value="1"/>
</dbReference>
<dbReference type="EC" id="2.5.1.18" evidence="2"/>
<dbReference type="SFLD" id="SFLDS00019">
    <property type="entry name" value="Glutathione_Transferase_(cytos"/>
    <property type="match status" value="2"/>
</dbReference>
<dbReference type="SUPFAM" id="SSF52833">
    <property type="entry name" value="Thioredoxin-like"/>
    <property type="match status" value="2"/>
</dbReference>
<comment type="similarity">
    <text evidence="1">Belongs to the GST superfamily. HSP26 family.</text>
</comment>
<dbReference type="InterPro" id="IPR045074">
    <property type="entry name" value="GST_C_Tau"/>
</dbReference>
<evidence type="ECO:0000256" key="2">
    <source>
        <dbReference type="ARBA" id="ARBA00012452"/>
    </source>
</evidence>
<dbReference type="Proteomes" id="UP000826271">
    <property type="component" value="Unassembled WGS sequence"/>
</dbReference>
<dbReference type="InterPro" id="IPR036249">
    <property type="entry name" value="Thioredoxin-like_sf"/>
</dbReference>
<dbReference type="SUPFAM" id="SSF47616">
    <property type="entry name" value="GST C-terminal domain-like"/>
    <property type="match status" value="2"/>
</dbReference>
<evidence type="ECO:0000313" key="9">
    <source>
        <dbReference type="Proteomes" id="UP000826271"/>
    </source>
</evidence>
<dbReference type="SFLD" id="SFLDG01152">
    <property type="entry name" value="Main.3:_Omega-_and_Tau-like"/>
    <property type="match status" value="2"/>
</dbReference>